<dbReference type="EMBL" id="KV918780">
    <property type="protein sequence ID" value="OSX80175.1"/>
    <property type="molecule type" value="Genomic_DNA"/>
</dbReference>
<dbReference type="AlphaFoldDB" id="A0A1X6PHA6"/>
<sequence length="33" mass="3182">MDTAAAMPVGGGRGRAAGWTVAAAAYKGRASDS</sequence>
<proteinExistence type="predicted"/>
<evidence type="ECO:0000313" key="2">
    <source>
        <dbReference type="Proteomes" id="UP000218209"/>
    </source>
</evidence>
<keyword evidence="2" id="KW-1185">Reference proteome</keyword>
<reference evidence="1 2" key="1">
    <citation type="submission" date="2017-03" db="EMBL/GenBank/DDBJ databases">
        <title>WGS assembly of Porphyra umbilicalis.</title>
        <authorList>
            <person name="Brawley S.H."/>
            <person name="Blouin N.A."/>
            <person name="Ficko-Blean E."/>
            <person name="Wheeler G.L."/>
            <person name="Lohr M."/>
            <person name="Goodson H.V."/>
            <person name="Jenkins J.W."/>
            <person name="Blaby-Haas C.E."/>
            <person name="Helliwell K.E."/>
            <person name="Chan C."/>
            <person name="Marriage T."/>
            <person name="Bhattacharya D."/>
            <person name="Klein A.S."/>
            <person name="Badis Y."/>
            <person name="Brodie J."/>
            <person name="Cao Y."/>
            <person name="Collen J."/>
            <person name="Dittami S.M."/>
            <person name="Gachon C.M."/>
            <person name="Green B.R."/>
            <person name="Karpowicz S."/>
            <person name="Kim J.W."/>
            <person name="Kudahl U."/>
            <person name="Lin S."/>
            <person name="Michel G."/>
            <person name="Mittag M."/>
            <person name="Olson B.J."/>
            <person name="Pangilinan J."/>
            <person name="Peng Y."/>
            <person name="Qiu H."/>
            <person name="Shu S."/>
            <person name="Singer J.T."/>
            <person name="Smith A.G."/>
            <person name="Sprecher B.N."/>
            <person name="Wagner V."/>
            <person name="Wang W."/>
            <person name="Wang Z.-Y."/>
            <person name="Yan J."/>
            <person name="Yarish C."/>
            <person name="Zoeuner-Riek S."/>
            <person name="Zhuang Y."/>
            <person name="Zou Y."/>
            <person name="Lindquist E.A."/>
            <person name="Grimwood J."/>
            <person name="Barry K."/>
            <person name="Rokhsar D.S."/>
            <person name="Schmutz J."/>
            <person name="Stiller J.W."/>
            <person name="Grossman A.R."/>
            <person name="Prochnik S.E."/>
        </authorList>
    </citation>
    <scope>NUCLEOTIDE SEQUENCE [LARGE SCALE GENOMIC DNA]</scope>
    <source>
        <strain evidence="1">4086291</strain>
    </source>
</reference>
<dbReference type="Proteomes" id="UP000218209">
    <property type="component" value="Unassembled WGS sequence"/>
</dbReference>
<name>A0A1X6PHA6_PORUM</name>
<gene>
    <name evidence="1" type="ORF">BU14_0058s0087</name>
</gene>
<organism evidence="1 2">
    <name type="scientific">Porphyra umbilicalis</name>
    <name type="common">Purple laver</name>
    <name type="synonym">Red alga</name>
    <dbReference type="NCBI Taxonomy" id="2786"/>
    <lineage>
        <taxon>Eukaryota</taxon>
        <taxon>Rhodophyta</taxon>
        <taxon>Bangiophyceae</taxon>
        <taxon>Bangiales</taxon>
        <taxon>Bangiaceae</taxon>
        <taxon>Porphyra</taxon>
    </lineage>
</organism>
<evidence type="ECO:0000313" key="1">
    <source>
        <dbReference type="EMBL" id="OSX80175.1"/>
    </source>
</evidence>
<protein>
    <submittedName>
        <fullName evidence="1">Uncharacterized protein</fullName>
    </submittedName>
</protein>
<accession>A0A1X6PHA6</accession>